<reference evidence="1" key="2">
    <citation type="submission" date="2020-09" db="EMBL/GenBank/DDBJ databases">
        <authorList>
            <person name="Sun Q."/>
            <person name="Zhou Y."/>
        </authorList>
    </citation>
    <scope>NUCLEOTIDE SEQUENCE</scope>
    <source>
        <strain evidence="1">CGMCC 4.3508</strain>
    </source>
</reference>
<evidence type="ECO:0000313" key="2">
    <source>
        <dbReference type="Proteomes" id="UP000638263"/>
    </source>
</evidence>
<name>A0A917RQP4_9NOCA</name>
<keyword evidence="2" id="KW-1185">Reference proteome</keyword>
<dbReference type="EMBL" id="BMMH01000007">
    <property type="protein sequence ID" value="GGL20008.1"/>
    <property type="molecule type" value="Genomic_DNA"/>
</dbReference>
<accession>A0A917RQP4</accession>
<sequence length="143" mass="14712">MKRTGVCAIILSTAVLGGCGLPRSEAESRTPVPVPVQITSVHLPEPAVAPQPVATETAPPAANTSARVPMPAVVCMNLQAAQDLIQTAGVFYSRSADATGQGRRQVVDRNWVVVAQTPAPGALIGEGDAVLSVVKVGEPTDCY</sequence>
<dbReference type="AlphaFoldDB" id="A0A917RQP4"/>
<evidence type="ECO:0008006" key="3">
    <source>
        <dbReference type="Google" id="ProtNLM"/>
    </source>
</evidence>
<evidence type="ECO:0000313" key="1">
    <source>
        <dbReference type="EMBL" id="GGL20008.1"/>
    </source>
</evidence>
<dbReference type="PROSITE" id="PS51257">
    <property type="entry name" value="PROKAR_LIPOPROTEIN"/>
    <property type="match status" value="1"/>
</dbReference>
<dbReference type="Proteomes" id="UP000638263">
    <property type="component" value="Unassembled WGS sequence"/>
</dbReference>
<reference evidence="1" key="1">
    <citation type="journal article" date="2014" name="Int. J. Syst. Evol. Microbiol.">
        <title>Complete genome sequence of Corynebacterium casei LMG S-19264T (=DSM 44701T), isolated from a smear-ripened cheese.</title>
        <authorList>
            <consortium name="US DOE Joint Genome Institute (JGI-PGF)"/>
            <person name="Walter F."/>
            <person name="Albersmeier A."/>
            <person name="Kalinowski J."/>
            <person name="Ruckert C."/>
        </authorList>
    </citation>
    <scope>NUCLEOTIDE SEQUENCE</scope>
    <source>
        <strain evidence="1">CGMCC 4.3508</strain>
    </source>
</reference>
<dbReference type="RefSeq" id="WP_229718859.1">
    <property type="nucleotide sequence ID" value="NZ_BMMH01000007.1"/>
</dbReference>
<gene>
    <name evidence="1" type="ORF">GCM10011588_38460</name>
</gene>
<comment type="caution">
    <text evidence="1">The sequence shown here is derived from an EMBL/GenBank/DDBJ whole genome shotgun (WGS) entry which is preliminary data.</text>
</comment>
<protein>
    <recommendedName>
        <fullName evidence="3">PASTA domain-containing protein</fullName>
    </recommendedName>
</protein>
<proteinExistence type="predicted"/>
<dbReference type="Gene3D" id="3.30.10.20">
    <property type="match status" value="1"/>
</dbReference>
<organism evidence="1 2">
    <name type="scientific">Nocardia jinanensis</name>
    <dbReference type="NCBI Taxonomy" id="382504"/>
    <lineage>
        <taxon>Bacteria</taxon>
        <taxon>Bacillati</taxon>
        <taxon>Actinomycetota</taxon>
        <taxon>Actinomycetes</taxon>
        <taxon>Mycobacteriales</taxon>
        <taxon>Nocardiaceae</taxon>
        <taxon>Nocardia</taxon>
    </lineage>
</organism>